<dbReference type="SUPFAM" id="SSF51206">
    <property type="entry name" value="cAMP-binding domain-like"/>
    <property type="match status" value="1"/>
</dbReference>
<keyword evidence="2" id="KW-1185">Reference proteome</keyword>
<dbReference type="Proteomes" id="UP000281028">
    <property type="component" value="Unassembled WGS sequence"/>
</dbReference>
<protein>
    <submittedName>
        <fullName evidence="1">Crp/Fnr family transcriptional regulator</fullName>
    </submittedName>
</protein>
<dbReference type="Gene3D" id="2.60.120.10">
    <property type="entry name" value="Jelly Rolls"/>
    <property type="match status" value="1"/>
</dbReference>
<dbReference type="PANTHER" id="PTHR24567">
    <property type="entry name" value="CRP FAMILY TRANSCRIPTIONAL REGULATORY PROTEIN"/>
    <property type="match status" value="1"/>
</dbReference>
<dbReference type="PROSITE" id="PS50042">
    <property type="entry name" value="CNMP_BINDING_3"/>
    <property type="match status" value="1"/>
</dbReference>
<dbReference type="PANTHER" id="PTHR24567:SF26">
    <property type="entry name" value="REGULATORY PROTEIN YEIL"/>
    <property type="match status" value="1"/>
</dbReference>
<dbReference type="OrthoDB" id="5457083at2"/>
<dbReference type="SMART" id="SM00100">
    <property type="entry name" value="cNMP"/>
    <property type="match status" value="1"/>
</dbReference>
<dbReference type="GO" id="GO:0003700">
    <property type="term" value="F:DNA-binding transcription factor activity"/>
    <property type="evidence" value="ECO:0007669"/>
    <property type="project" value="TreeGrafter"/>
</dbReference>
<dbReference type="InterPro" id="IPR018490">
    <property type="entry name" value="cNMP-bd_dom_sf"/>
</dbReference>
<dbReference type="InterPro" id="IPR014710">
    <property type="entry name" value="RmlC-like_jellyroll"/>
</dbReference>
<dbReference type="GO" id="GO:0005829">
    <property type="term" value="C:cytosol"/>
    <property type="evidence" value="ECO:0007669"/>
    <property type="project" value="TreeGrafter"/>
</dbReference>
<dbReference type="Pfam" id="PF00027">
    <property type="entry name" value="cNMP_binding"/>
    <property type="match status" value="1"/>
</dbReference>
<accession>A0A433WLT5</accession>
<comment type="caution">
    <text evidence="1">The sequence shown here is derived from an EMBL/GenBank/DDBJ whole genome shotgun (WGS) entry which is preliminary data.</text>
</comment>
<organism evidence="1 2">
    <name type="scientific">Chitinophaga solisilvae</name>
    <dbReference type="NCBI Taxonomy" id="1233460"/>
    <lineage>
        <taxon>Bacteria</taxon>
        <taxon>Pseudomonadati</taxon>
        <taxon>Bacteroidota</taxon>
        <taxon>Chitinophagia</taxon>
        <taxon>Chitinophagales</taxon>
        <taxon>Chitinophagaceae</taxon>
        <taxon>Chitinophaga</taxon>
    </lineage>
</organism>
<evidence type="ECO:0000313" key="1">
    <source>
        <dbReference type="EMBL" id="NSL90801.1"/>
    </source>
</evidence>
<dbReference type="CDD" id="cd00038">
    <property type="entry name" value="CAP_ED"/>
    <property type="match status" value="1"/>
</dbReference>
<dbReference type="InterPro" id="IPR050397">
    <property type="entry name" value="Env_Response_Regulators"/>
</dbReference>
<dbReference type="RefSeq" id="WP_127036518.1">
    <property type="nucleotide sequence ID" value="NZ_JAABOK010000006.1"/>
</dbReference>
<reference evidence="1" key="1">
    <citation type="submission" date="2020-05" db="EMBL/GenBank/DDBJ databases">
        <title>Chitinophaga laudate sp. nov., isolated from a tropical peat swamp.</title>
        <authorList>
            <person name="Goh C.B.S."/>
            <person name="Lee M.S."/>
            <person name="Parimannan S."/>
            <person name="Pasbakhsh P."/>
            <person name="Yule C.M."/>
            <person name="Rajandas H."/>
            <person name="Loke S."/>
            <person name="Croft L."/>
            <person name="Tan J.B.L."/>
        </authorList>
    </citation>
    <scope>NUCLEOTIDE SEQUENCE</scope>
    <source>
        <strain evidence="1">Mgbs1</strain>
    </source>
</reference>
<gene>
    <name evidence="1" type="ORF">ECE50_028515</name>
</gene>
<evidence type="ECO:0000313" key="2">
    <source>
        <dbReference type="Proteomes" id="UP000281028"/>
    </source>
</evidence>
<dbReference type="EMBL" id="RIAR02000001">
    <property type="protein sequence ID" value="NSL90801.1"/>
    <property type="molecule type" value="Genomic_DNA"/>
</dbReference>
<dbReference type="InterPro" id="IPR000595">
    <property type="entry name" value="cNMP-bd_dom"/>
</dbReference>
<name>A0A433WLT5_9BACT</name>
<sequence>MIRTNLAILSFIEQTLTSEEKEDRVFLKGYAPGEHLLMQGQGNKYVFIQKEGISKCYITEANGKEFIIEFLGEGELMGEIEIIRKTKNVTSIAALTPVTSYCITYDFFSKLMTQYPVFNQLLLQALAARVSETSARASYQQIYPAEYTMMKLFSLLANQQVVLPKKDLADYLAVSLRSFNRTIKQLREKRILSPHSFDLYIDGKMMDKLLLEYDQES</sequence>
<dbReference type="AlphaFoldDB" id="A0A433WLT5"/>
<proteinExistence type="predicted"/>